<sequence>MSRFSEYNYNDTTTENVALYENLDTDIIRLPNTSIVLESNDISCHTTLTPCDGDGDCFQCQELLAKCQSFEEDVTIEIDDTTITIPANESYCLAIDQKRSRSCNTHTGKWVLVKTDTGLGLICSCLYPGLVTQTNIYSDCDVSVGCNNAGVIKNMFSTPLECECNDGYVSDIINDQSICRPQQIRDVIYNTSLFPREPCPENYISVGHDALDESYKQQFILSSICIPDPCSIDPITGLTTYGQLTSTIIDDETVYFCNCTAFRGSFGIFTTDSMIKQSSYNVSNACISPFTQTFPQKDVYLKWFWGRNNPLQLSDMDFTFRLDMSYFKPKYWQMLQNISNGVGTLKFAIQETFYDTDNLDNGILTYNHFTQILLEMEILDQPTCYQHNIRACTEDVCVWRTPRTFLVSSKEFFTGSKCQLSRLENDVNGLYPIIAYAPPSHYNTAFPVTLYILNNVTYASYNNMTTTDRRVYTINSELITTDYDTLSSLIYTYPNYSRTS</sequence>
<gene>
    <name evidence="1" type="primary">pif-1</name>
    <name evidence="1" type="ORF">NezhNPV_ORF79</name>
</gene>
<dbReference type="Pfam" id="PF05092">
    <property type="entry name" value="PIF"/>
    <property type="match status" value="1"/>
</dbReference>
<dbReference type="EMBL" id="OR723730">
    <property type="protein sequence ID" value="WYD57124.1"/>
    <property type="molecule type" value="Genomic_DNA"/>
</dbReference>
<name>A0AAN0LPW4_9BACU</name>
<dbReference type="InterPro" id="IPR007784">
    <property type="entry name" value="PIR"/>
</dbReference>
<accession>A0AAN0LPW4</accession>
<protein>
    <submittedName>
        <fullName evidence="1">Per os infectivity factor 8</fullName>
    </submittedName>
</protein>
<evidence type="ECO:0000313" key="1">
    <source>
        <dbReference type="EMBL" id="WYD57124.1"/>
    </source>
</evidence>
<reference evidence="1" key="1">
    <citation type="submission" date="2023-10" db="EMBL/GenBank/DDBJ databases">
        <authorList>
            <person name="Wang Q."/>
        </authorList>
    </citation>
    <scope>NUCLEOTIDE SEQUENCE</scope>
    <source>
        <strain evidence="1">BJZYA2014</strain>
    </source>
</reference>
<proteinExistence type="predicted"/>
<organism evidence="1">
    <name type="scientific">Nesodiprion zhejiangensis nucleopolyhedrovirus</name>
    <dbReference type="NCBI Taxonomy" id="3135970"/>
    <lineage>
        <taxon>Viruses</taxon>
        <taxon>Viruses incertae sedis</taxon>
        <taxon>Naldaviricetes</taxon>
        <taxon>Lefavirales</taxon>
        <taxon>Baculoviridae</taxon>
    </lineage>
</organism>